<keyword evidence="7 8" id="KW-0472">Membrane</keyword>
<evidence type="ECO:0000256" key="1">
    <source>
        <dbReference type="ARBA" id="ARBA00004651"/>
    </source>
</evidence>
<keyword evidence="6 8" id="KW-1133">Transmembrane helix</keyword>
<proteinExistence type="predicted"/>
<keyword evidence="10" id="KW-1185">Reference proteome</keyword>
<comment type="caution">
    <text evidence="9">The sequence shown here is derived from an EMBL/GenBank/DDBJ whole genome shotgun (WGS) entry which is preliminary data.</text>
</comment>
<keyword evidence="5 8" id="KW-0812">Transmembrane</keyword>
<dbReference type="GO" id="GO:0005886">
    <property type="term" value="C:plasma membrane"/>
    <property type="evidence" value="ECO:0007669"/>
    <property type="project" value="UniProtKB-SubCell"/>
</dbReference>
<feature type="transmembrane region" description="Helical" evidence="8">
    <location>
        <begin position="67"/>
        <end position="91"/>
    </location>
</feature>
<feature type="transmembrane region" description="Helical" evidence="8">
    <location>
        <begin position="156"/>
        <end position="171"/>
    </location>
</feature>
<feature type="transmembrane region" description="Helical" evidence="8">
    <location>
        <begin position="202"/>
        <end position="222"/>
    </location>
</feature>
<name>A0A4R1L6B7_9BACT</name>
<accession>A0A4R1L6B7</accession>
<evidence type="ECO:0000256" key="6">
    <source>
        <dbReference type="ARBA" id="ARBA00022989"/>
    </source>
</evidence>
<comment type="subcellular location">
    <subcellularLocation>
        <location evidence="1">Cell membrane</location>
        <topology evidence="1">Multi-pass membrane protein</topology>
    </subcellularLocation>
</comment>
<dbReference type="GO" id="GO:0009103">
    <property type="term" value="P:lipopolysaccharide biosynthetic process"/>
    <property type="evidence" value="ECO:0007669"/>
    <property type="project" value="UniProtKB-ARBA"/>
</dbReference>
<dbReference type="GO" id="GO:0016763">
    <property type="term" value="F:pentosyltransferase activity"/>
    <property type="evidence" value="ECO:0007669"/>
    <property type="project" value="TreeGrafter"/>
</dbReference>
<feature type="transmembrane region" description="Helical" evidence="8">
    <location>
        <begin position="348"/>
        <end position="367"/>
    </location>
</feature>
<evidence type="ECO:0000256" key="5">
    <source>
        <dbReference type="ARBA" id="ARBA00022692"/>
    </source>
</evidence>
<dbReference type="PANTHER" id="PTHR33908">
    <property type="entry name" value="MANNOSYLTRANSFERASE YKCB-RELATED"/>
    <property type="match status" value="1"/>
</dbReference>
<gene>
    <name evidence="9" type="ORF">C7378_1329</name>
</gene>
<evidence type="ECO:0000256" key="4">
    <source>
        <dbReference type="ARBA" id="ARBA00022679"/>
    </source>
</evidence>
<dbReference type="GO" id="GO:0010041">
    <property type="term" value="P:response to iron(III) ion"/>
    <property type="evidence" value="ECO:0007669"/>
    <property type="project" value="TreeGrafter"/>
</dbReference>
<evidence type="ECO:0000256" key="3">
    <source>
        <dbReference type="ARBA" id="ARBA00022676"/>
    </source>
</evidence>
<dbReference type="PANTHER" id="PTHR33908:SF3">
    <property type="entry name" value="UNDECAPRENYL PHOSPHATE-ALPHA-4-AMINO-4-DEOXY-L-ARABINOSE ARABINOSYL TRANSFERASE"/>
    <property type="match status" value="1"/>
</dbReference>
<evidence type="ECO:0008006" key="11">
    <source>
        <dbReference type="Google" id="ProtNLM"/>
    </source>
</evidence>
<evidence type="ECO:0000313" key="9">
    <source>
        <dbReference type="EMBL" id="TCK73716.1"/>
    </source>
</evidence>
<dbReference type="AlphaFoldDB" id="A0A4R1L6B7"/>
<sequence length="525" mass="56930">MAAMLLSLLSLAYCFPRGMLLLYGDAVAHLHIARRLTDSINPGFRQLGSVWLPLPHLLLAPFVRNMAWWQTGLAGTWPSMISYIIAVAALYRLARLWLKPLGASIAATFLALNPGLLYMQTTAMTEPLFLAEMLVSALLTAECVQALKRGEERKSSRLMVAAALVLVAAVFTRYDGWIFAACAWLVIAIAMIRGGHLRQRPGGAFVLLTALLLTAPLCWLAYNAKQFGDPLDFMRGPYSAKAIEARTATPGAPHYPGWHSMGVAGLYFLKAAELGAVIGRLANLLFLVAIAGTAVAVKQARGRGLGVLLLLWMPLPFYAYSVAYGAVPIFIPLWWPHSWYNTRYGMEMLPAFALFTGFAATAAIDFIRQRKPELAQWSAATLMLLLAANSYALMRARPLVLAEAVANSRTRIPFEEALANALISLPVEGRILMFTSDHVGALQRAGLPLRRTINDTDYYEWGPALKNPAAAAPFAVAMDGDPLAKAIAAHPAGLTLIDVVCSTGQPCARIYRSEIYGAGGSISTK</sequence>
<dbReference type="InterPro" id="IPR050297">
    <property type="entry name" value="LipidA_mod_glycosyltrf_83"/>
</dbReference>
<dbReference type="Proteomes" id="UP000295210">
    <property type="component" value="Unassembled WGS sequence"/>
</dbReference>
<keyword evidence="2" id="KW-1003">Cell membrane</keyword>
<keyword evidence="3" id="KW-0328">Glycosyltransferase</keyword>
<dbReference type="EMBL" id="SMGK01000002">
    <property type="protein sequence ID" value="TCK73716.1"/>
    <property type="molecule type" value="Genomic_DNA"/>
</dbReference>
<feature type="transmembrane region" description="Helical" evidence="8">
    <location>
        <begin position="309"/>
        <end position="336"/>
    </location>
</feature>
<evidence type="ECO:0000256" key="8">
    <source>
        <dbReference type="SAM" id="Phobius"/>
    </source>
</evidence>
<feature type="transmembrane region" description="Helical" evidence="8">
    <location>
        <begin position="127"/>
        <end position="144"/>
    </location>
</feature>
<feature type="transmembrane region" description="Helical" evidence="8">
    <location>
        <begin position="277"/>
        <end position="297"/>
    </location>
</feature>
<reference evidence="9 10" key="1">
    <citation type="submission" date="2019-03" db="EMBL/GenBank/DDBJ databases">
        <title>Genomic Encyclopedia of Type Strains, Phase IV (KMG-IV): sequencing the most valuable type-strain genomes for metagenomic binning, comparative biology and taxonomic classification.</title>
        <authorList>
            <person name="Goeker M."/>
        </authorList>
    </citation>
    <scope>NUCLEOTIDE SEQUENCE [LARGE SCALE GENOMIC DNA]</scope>
    <source>
        <strain evidence="9 10">DSM 103428</strain>
    </source>
</reference>
<feature type="transmembrane region" description="Helical" evidence="8">
    <location>
        <begin position="103"/>
        <end position="121"/>
    </location>
</feature>
<feature type="transmembrane region" description="Helical" evidence="8">
    <location>
        <begin position="374"/>
        <end position="394"/>
    </location>
</feature>
<evidence type="ECO:0000256" key="2">
    <source>
        <dbReference type="ARBA" id="ARBA00022475"/>
    </source>
</evidence>
<organism evidence="9 10">
    <name type="scientific">Acidipila rosea</name>
    <dbReference type="NCBI Taxonomy" id="768535"/>
    <lineage>
        <taxon>Bacteria</taxon>
        <taxon>Pseudomonadati</taxon>
        <taxon>Acidobacteriota</taxon>
        <taxon>Terriglobia</taxon>
        <taxon>Terriglobales</taxon>
        <taxon>Acidobacteriaceae</taxon>
        <taxon>Acidipila</taxon>
    </lineage>
</organism>
<keyword evidence="4" id="KW-0808">Transferase</keyword>
<feature type="transmembrane region" description="Helical" evidence="8">
    <location>
        <begin position="177"/>
        <end position="195"/>
    </location>
</feature>
<protein>
    <recommendedName>
        <fullName evidence="11">Dolichyl-phosphate-mannose-protein mannosyltransferase</fullName>
    </recommendedName>
</protein>
<evidence type="ECO:0000256" key="7">
    <source>
        <dbReference type="ARBA" id="ARBA00023136"/>
    </source>
</evidence>
<evidence type="ECO:0000313" key="10">
    <source>
        <dbReference type="Proteomes" id="UP000295210"/>
    </source>
</evidence>